<sequence>MKKISKYLASAYTTFLVLGNTVLVKAESNAGDIQQKLTTGFNTIQVVVTSVIAVVGVIAAAKIVISKLPSLDDPHMKNEMWRGIGMVGAAVATGGALTWLIPWVYGLFQ</sequence>
<name>A0ABW8SPS2_9CLOT</name>
<comment type="caution">
    <text evidence="2">The sequence shown here is derived from an EMBL/GenBank/DDBJ whole genome shotgun (WGS) entry which is preliminary data.</text>
</comment>
<organism evidence="2 3">
    <name type="scientific">Candidatus Clostridium eludens</name>
    <dbReference type="NCBI Taxonomy" id="3381663"/>
    <lineage>
        <taxon>Bacteria</taxon>
        <taxon>Bacillati</taxon>
        <taxon>Bacillota</taxon>
        <taxon>Clostridia</taxon>
        <taxon>Eubacteriales</taxon>
        <taxon>Clostridiaceae</taxon>
        <taxon>Clostridium</taxon>
    </lineage>
</organism>
<protein>
    <submittedName>
        <fullName evidence="2">CagC family type IV secretion system protein</fullName>
    </submittedName>
</protein>
<dbReference type="Proteomes" id="UP001623660">
    <property type="component" value="Unassembled WGS sequence"/>
</dbReference>
<keyword evidence="1" id="KW-0472">Membrane</keyword>
<feature type="transmembrane region" description="Helical" evidence="1">
    <location>
        <begin position="86"/>
        <end position="105"/>
    </location>
</feature>
<reference evidence="2 3" key="1">
    <citation type="submission" date="2024-11" db="EMBL/GenBank/DDBJ databases">
        <authorList>
            <person name="Heng Y.C."/>
            <person name="Lim A.C.H."/>
            <person name="Lee J.K.Y."/>
            <person name="Kittelmann S."/>
        </authorList>
    </citation>
    <scope>NUCLEOTIDE SEQUENCE [LARGE SCALE GENOMIC DNA]</scope>
    <source>
        <strain evidence="2 3">WILCCON 0269</strain>
    </source>
</reference>
<evidence type="ECO:0000313" key="3">
    <source>
        <dbReference type="Proteomes" id="UP001623660"/>
    </source>
</evidence>
<accession>A0ABW8SPS2</accession>
<keyword evidence="1" id="KW-1133">Transmembrane helix</keyword>
<proteinExistence type="predicted"/>
<feature type="transmembrane region" description="Helical" evidence="1">
    <location>
        <begin position="42"/>
        <end position="65"/>
    </location>
</feature>
<dbReference type="EMBL" id="JBJHZX010000045">
    <property type="protein sequence ID" value="MFL0198055.1"/>
    <property type="molecule type" value="Genomic_DNA"/>
</dbReference>
<evidence type="ECO:0000313" key="2">
    <source>
        <dbReference type="EMBL" id="MFL0198055.1"/>
    </source>
</evidence>
<dbReference type="RefSeq" id="WP_406794164.1">
    <property type="nucleotide sequence ID" value="NZ_JBJHZX010000045.1"/>
</dbReference>
<evidence type="ECO:0000256" key="1">
    <source>
        <dbReference type="SAM" id="Phobius"/>
    </source>
</evidence>
<keyword evidence="1" id="KW-0812">Transmembrane</keyword>
<gene>
    <name evidence="2" type="ORF">ACJDU8_21175</name>
</gene>
<keyword evidence="3" id="KW-1185">Reference proteome</keyword>
<dbReference type="Pfam" id="PF16943">
    <property type="entry name" value="T4SS_CagC"/>
    <property type="match status" value="1"/>
</dbReference>
<dbReference type="InterPro" id="IPR031607">
    <property type="entry name" value="T4SS_CagC"/>
</dbReference>